<accession>Q07MJ6</accession>
<keyword evidence="1" id="KW-0472">Membrane</keyword>
<organism evidence="2">
    <name type="scientific">Rhodopseudomonas palustris (strain BisA53)</name>
    <dbReference type="NCBI Taxonomy" id="316055"/>
    <lineage>
        <taxon>Bacteria</taxon>
        <taxon>Pseudomonadati</taxon>
        <taxon>Pseudomonadota</taxon>
        <taxon>Alphaproteobacteria</taxon>
        <taxon>Hyphomicrobiales</taxon>
        <taxon>Nitrobacteraceae</taxon>
        <taxon>Rhodopseudomonas</taxon>
    </lineage>
</organism>
<evidence type="ECO:0000256" key="1">
    <source>
        <dbReference type="SAM" id="Phobius"/>
    </source>
</evidence>
<dbReference type="HOGENOM" id="CLU_067791_0_0_5"/>
<feature type="transmembrane region" description="Helical" evidence="1">
    <location>
        <begin position="178"/>
        <end position="203"/>
    </location>
</feature>
<dbReference type="AlphaFoldDB" id="Q07MJ6"/>
<keyword evidence="1" id="KW-0812">Transmembrane</keyword>
<feature type="transmembrane region" description="Helical" evidence="1">
    <location>
        <begin position="120"/>
        <end position="142"/>
    </location>
</feature>
<dbReference type="OrthoDB" id="9809543at2"/>
<reference evidence="2" key="1">
    <citation type="submission" date="2006-09" db="EMBL/GenBank/DDBJ databases">
        <title>Complete sequence of Rhodopseudomonas palustris BisA53.</title>
        <authorList>
            <consortium name="US DOE Joint Genome Institute"/>
            <person name="Copeland A."/>
            <person name="Lucas S."/>
            <person name="Lapidus A."/>
            <person name="Barry K."/>
            <person name="Detter J.C."/>
            <person name="Glavina del Rio T."/>
            <person name="Hammon N."/>
            <person name="Israni S."/>
            <person name="Dalin E."/>
            <person name="Tice H."/>
            <person name="Pitluck S."/>
            <person name="Chain P."/>
            <person name="Malfatti S."/>
            <person name="Shin M."/>
            <person name="Vergez L."/>
            <person name="Schmutz J."/>
            <person name="Larimer F."/>
            <person name="Land M."/>
            <person name="Hauser L."/>
            <person name="Pelletier D.A."/>
            <person name="Kyrpides N."/>
            <person name="Kim E."/>
            <person name="Harwood C.S."/>
            <person name="Oda Y."/>
            <person name="Richardson P."/>
        </authorList>
    </citation>
    <scope>NUCLEOTIDE SEQUENCE [LARGE SCALE GENOMIC DNA]</scope>
    <source>
        <strain evidence="2">BisA53</strain>
    </source>
</reference>
<name>Q07MJ6_RHOP5</name>
<feature type="transmembrane region" description="Helical" evidence="1">
    <location>
        <begin position="229"/>
        <end position="258"/>
    </location>
</feature>
<evidence type="ECO:0008006" key="3">
    <source>
        <dbReference type="Google" id="ProtNLM"/>
    </source>
</evidence>
<protein>
    <recommendedName>
        <fullName evidence="3">DUF2189 domain-containing protein</fullName>
    </recommendedName>
</protein>
<keyword evidence="1" id="KW-1133">Transmembrane helix</keyword>
<gene>
    <name evidence="2" type="ordered locus">RPE_2901</name>
</gene>
<dbReference type="EMBL" id="CP000463">
    <property type="protein sequence ID" value="ABJ06838.1"/>
    <property type="molecule type" value="Genomic_DNA"/>
</dbReference>
<sequence>MATPYADKTPVADTARARAAAAKLPAVRRIGFADLGDALRRGWEDFKAVPSHAIMLCVIYPVLGLALARAVMGYSVLPLLFPLAAGFALIGPFAGLGLYELSRRRETGQDASAWHAVDVLRSPSFGAMLGLGAMLLAIFVTWVATAQAIYVATFGNAPAAVIPDFVERVLTTPEGWRLILIGCGAGFLFALATLCLTVVSFPIMLDRQASVGTAITMSWRVTMRNPLTIAAWGLIVAALLVVGSLPLFLGLAVVVPLLGHASWHLYRKAVEPNPNPPVIPPPNPIKRSAADFPAALFQWKRDRP</sequence>
<evidence type="ECO:0000313" key="2">
    <source>
        <dbReference type="EMBL" id="ABJ06838.1"/>
    </source>
</evidence>
<dbReference type="KEGG" id="rpe:RPE_2901"/>
<feature type="transmembrane region" description="Helical" evidence="1">
    <location>
        <begin position="49"/>
        <end position="67"/>
    </location>
</feature>
<dbReference type="Pfam" id="PF09955">
    <property type="entry name" value="DUF2189"/>
    <property type="match status" value="1"/>
</dbReference>
<proteinExistence type="predicted"/>
<feature type="transmembrane region" description="Helical" evidence="1">
    <location>
        <begin position="79"/>
        <end position="99"/>
    </location>
</feature>
<dbReference type="eggNOG" id="COG5473">
    <property type="taxonomic scope" value="Bacteria"/>
</dbReference>
<dbReference type="InterPro" id="IPR018692">
    <property type="entry name" value="DUF2189"/>
</dbReference>